<dbReference type="Pfam" id="PF15023">
    <property type="entry name" value="DUF4523"/>
    <property type="match status" value="1"/>
</dbReference>
<keyword evidence="2" id="KW-1185">Reference proteome</keyword>
<accession>A0A8C8RMG5</accession>
<dbReference type="SUPFAM" id="SSF54928">
    <property type="entry name" value="RNA-binding domain, RBD"/>
    <property type="match status" value="1"/>
</dbReference>
<evidence type="ECO:0000313" key="2">
    <source>
        <dbReference type="Proteomes" id="UP000694393"/>
    </source>
</evidence>
<dbReference type="AlphaFoldDB" id="A0A8C8RMG5"/>
<dbReference type="InterPro" id="IPR027827">
    <property type="entry name" value="Tex56"/>
</dbReference>
<name>A0A8C8RMG5_9SAUR</name>
<sequence length="208" mass="24188">MRLTIKSQELATLHTHLNIEGAKITIGHKILAKRTEGSSYIFHLSRLSSGFHGFSFENLLTSKELHRELYLSPAPDHVQLWKRNISNRLAEEHRQFRWNIKDTPMSTIIVRWIKRNMLASYDYHSVIQELKRFGALESVTPFGRQTAVVTFKDITSACKAVNAFPANNPGRRIQCVWHHKFMSEYKMSGHRKIKLTIQHSEKLHVRST</sequence>
<dbReference type="Ensembl" id="ENSPCET00000008306.1">
    <property type="protein sequence ID" value="ENSPCEP00000008025.1"/>
    <property type="gene ID" value="ENSPCEG00000006432.1"/>
</dbReference>
<dbReference type="Proteomes" id="UP000694393">
    <property type="component" value="Unplaced"/>
</dbReference>
<dbReference type="GO" id="GO:0003676">
    <property type="term" value="F:nucleic acid binding"/>
    <property type="evidence" value="ECO:0007669"/>
    <property type="project" value="InterPro"/>
</dbReference>
<evidence type="ECO:0008006" key="3">
    <source>
        <dbReference type="Google" id="ProtNLM"/>
    </source>
</evidence>
<dbReference type="PANTHER" id="PTHR35968:SF1">
    <property type="entry name" value="TESTIS EXPRESSED PROTEIN 56"/>
    <property type="match status" value="1"/>
</dbReference>
<dbReference type="InterPro" id="IPR035979">
    <property type="entry name" value="RBD_domain_sf"/>
</dbReference>
<reference evidence="1" key="1">
    <citation type="submission" date="2025-08" db="UniProtKB">
        <authorList>
            <consortium name="Ensembl"/>
        </authorList>
    </citation>
    <scope>IDENTIFICATION</scope>
</reference>
<dbReference type="Gene3D" id="3.30.70.330">
    <property type="match status" value="1"/>
</dbReference>
<protein>
    <recommendedName>
        <fullName evidence="3">RRM domain-containing protein</fullName>
    </recommendedName>
</protein>
<dbReference type="PANTHER" id="PTHR35968">
    <property type="entry name" value="CHROMOSOME 6 C6ORF201 HOMOLOG"/>
    <property type="match status" value="1"/>
</dbReference>
<reference evidence="1" key="2">
    <citation type="submission" date="2025-09" db="UniProtKB">
        <authorList>
            <consortium name="Ensembl"/>
        </authorList>
    </citation>
    <scope>IDENTIFICATION</scope>
</reference>
<proteinExistence type="predicted"/>
<organism evidence="1 2">
    <name type="scientific">Pelusios castaneus</name>
    <name type="common">West African mud turtle</name>
    <dbReference type="NCBI Taxonomy" id="367368"/>
    <lineage>
        <taxon>Eukaryota</taxon>
        <taxon>Metazoa</taxon>
        <taxon>Chordata</taxon>
        <taxon>Craniata</taxon>
        <taxon>Vertebrata</taxon>
        <taxon>Euteleostomi</taxon>
        <taxon>Archelosauria</taxon>
        <taxon>Testudinata</taxon>
        <taxon>Testudines</taxon>
        <taxon>Pleurodira</taxon>
        <taxon>Pelomedusidae</taxon>
        <taxon>Pelusios</taxon>
    </lineage>
</organism>
<evidence type="ECO:0000313" key="1">
    <source>
        <dbReference type="Ensembl" id="ENSPCEP00000008025.1"/>
    </source>
</evidence>
<dbReference type="InterPro" id="IPR012677">
    <property type="entry name" value="Nucleotide-bd_a/b_plait_sf"/>
</dbReference>